<dbReference type="AlphaFoldDB" id="A0A943DGW9"/>
<name>A0A943DGW9_9FIRM</name>
<dbReference type="EMBL" id="JAGZGG010000037">
    <property type="protein sequence ID" value="MBS5333316.1"/>
    <property type="molecule type" value="Genomic_DNA"/>
</dbReference>
<comment type="caution">
    <text evidence="1">The sequence shown here is derived from an EMBL/GenBank/DDBJ whole genome shotgun (WGS) entry which is preliminary data.</text>
</comment>
<dbReference type="Proteomes" id="UP000759273">
    <property type="component" value="Unassembled WGS sequence"/>
</dbReference>
<reference evidence="1" key="1">
    <citation type="submission" date="2021-02" db="EMBL/GenBank/DDBJ databases">
        <title>Infant gut strain persistence is associated with maternal origin, phylogeny, and functional potential including surface adhesion and iron acquisition.</title>
        <authorList>
            <person name="Lou Y.C."/>
        </authorList>
    </citation>
    <scope>NUCLEOTIDE SEQUENCE</scope>
    <source>
        <strain evidence="1">L3_101_000M1_dasL3_101_000M1_concoct_87</strain>
    </source>
</reference>
<gene>
    <name evidence="1" type="ORF">KHY36_12410</name>
</gene>
<proteinExistence type="predicted"/>
<accession>A0A943DGW9</accession>
<sequence length="59" mass="6243">MNLQELSAAIDTLGAFCGPRGKNFLAHVEVAAEVQAAFAQLQTVYGTDTRAANPAYTTK</sequence>
<organism evidence="1 2">
    <name type="scientific">Subdoligranulum variabile</name>
    <dbReference type="NCBI Taxonomy" id="214851"/>
    <lineage>
        <taxon>Bacteria</taxon>
        <taxon>Bacillati</taxon>
        <taxon>Bacillota</taxon>
        <taxon>Clostridia</taxon>
        <taxon>Eubacteriales</taxon>
        <taxon>Oscillospiraceae</taxon>
        <taxon>Subdoligranulum</taxon>
    </lineage>
</organism>
<evidence type="ECO:0000313" key="1">
    <source>
        <dbReference type="EMBL" id="MBS5333316.1"/>
    </source>
</evidence>
<protein>
    <submittedName>
        <fullName evidence="1">Uncharacterized protein</fullName>
    </submittedName>
</protein>
<dbReference type="Gene3D" id="1.10.3620.10">
    <property type="entry name" value="YdcF like domain"/>
    <property type="match status" value="1"/>
</dbReference>
<evidence type="ECO:0000313" key="2">
    <source>
        <dbReference type="Proteomes" id="UP000759273"/>
    </source>
</evidence>